<reference evidence="1" key="1">
    <citation type="submission" date="2024-05" db="EMBL/GenBank/DDBJ databases">
        <authorList>
            <person name="Yu L."/>
        </authorList>
    </citation>
    <scope>NUCLEOTIDE SEQUENCE</scope>
    <source>
        <strain evidence="1">G08B096</strain>
    </source>
</reference>
<gene>
    <name evidence="1" type="ORF">ABIQ69_00845</name>
</gene>
<sequence length="171" mass="18560">MSHAPEPADDPHVLGPGLLPTPFTADEIRAATGRGKTIRILVEAPGGVRFERINRFTDCDGDGATLARWRLTAVGAAADAVDGEIARGRVAWRELQGHAAFPADRTTVVEETVELPLGRLACLRYDTRDRPDDPVETFWVAREHPGMPVRYEVPTPGGVERSTVVSIERAG</sequence>
<dbReference type="AlphaFoldDB" id="A0AAU7W7T1"/>
<accession>A0AAU7W7T1</accession>
<dbReference type="EMBL" id="CP158374">
    <property type="protein sequence ID" value="XBX82489.1"/>
    <property type="molecule type" value="Genomic_DNA"/>
</dbReference>
<dbReference type="RefSeq" id="WP_350348506.1">
    <property type="nucleotide sequence ID" value="NZ_CP158374.1"/>
</dbReference>
<organism evidence="1">
    <name type="scientific">Agromyces sp. G08B096</name>
    <dbReference type="NCBI Taxonomy" id="3156399"/>
    <lineage>
        <taxon>Bacteria</taxon>
        <taxon>Bacillati</taxon>
        <taxon>Actinomycetota</taxon>
        <taxon>Actinomycetes</taxon>
        <taxon>Micrococcales</taxon>
        <taxon>Microbacteriaceae</taxon>
        <taxon>Agromyces</taxon>
    </lineage>
</organism>
<proteinExistence type="predicted"/>
<name>A0AAU7W7T1_9MICO</name>
<evidence type="ECO:0000313" key="1">
    <source>
        <dbReference type="EMBL" id="XBX82489.1"/>
    </source>
</evidence>
<protein>
    <submittedName>
        <fullName evidence="1">Uncharacterized protein</fullName>
    </submittedName>
</protein>